<keyword evidence="2" id="KW-1185">Reference proteome</keyword>
<gene>
    <name evidence="1" type="ORF">CEPIT_LOCUS33788</name>
</gene>
<proteinExistence type="predicted"/>
<evidence type="ECO:0000313" key="1">
    <source>
        <dbReference type="EMBL" id="CAH9134518.1"/>
    </source>
</evidence>
<evidence type="ECO:0000313" key="2">
    <source>
        <dbReference type="Proteomes" id="UP001152523"/>
    </source>
</evidence>
<dbReference type="Proteomes" id="UP001152523">
    <property type="component" value="Unassembled WGS sequence"/>
</dbReference>
<accession>A0AAV0FFV8</accession>
<feature type="non-terminal residue" evidence="1">
    <location>
        <position position="49"/>
    </location>
</feature>
<organism evidence="1 2">
    <name type="scientific">Cuscuta epithymum</name>
    <dbReference type="NCBI Taxonomy" id="186058"/>
    <lineage>
        <taxon>Eukaryota</taxon>
        <taxon>Viridiplantae</taxon>
        <taxon>Streptophyta</taxon>
        <taxon>Embryophyta</taxon>
        <taxon>Tracheophyta</taxon>
        <taxon>Spermatophyta</taxon>
        <taxon>Magnoliopsida</taxon>
        <taxon>eudicotyledons</taxon>
        <taxon>Gunneridae</taxon>
        <taxon>Pentapetalae</taxon>
        <taxon>asterids</taxon>
        <taxon>lamiids</taxon>
        <taxon>Solanales</taxon>
        <taxon>Convolvulaceae</taxon>
        <taxon>Cuscuteae</taxon>
        <taxon>Cuscuta</taxon>
        <taxon>Cuscuta subgen. Cuscuta</taxon>
    </lineage>
</organism>
<reference evidence="1" key="1">
    <citation type="submission" date="2022-07" db="EMBL/GenBank/DDBJ databases">
        <authorList>
            <person name="Macas J."/>
            <person name="Novak P."/>
            <person name="Neumann P."/>
        </authorList>
    </citation>
    <scope>NUCLEOTIDE SEQUENCE</scope>
</reference>
<dbReference type="AlphaFoldDB" id="A0AAV0FFV8"/>
<name>A0AAV0FFV8_9ASTE</name>
<comment type="caution">
    <text evidence="1">The sequence shown here is derived from an EMBL/GenBank/DDBJ whole genome shotgun (WGS) entry which is preliminary data.</text>
</comment>
<dbReference type="EMBL" id="CAMAPF010000982">
    <property type="protein sequence ID" value="CAH9134518.1"/>
    <property type="molecule type" value="Genomic_DNA"/>
</dbReference>
<sequence length="49" mass="5364">MAKKEAVDGFVAGGWKSEGLEQWRESVVESSVEAWVKGPGAMWLARKGK</sequence>
<protein>
    <submittedName>
        <fullName evidence="1">Uncharacterized protein</fullName>
    </submittedName>
</protein>